<keyword evidence="1" id="KW-0472">Membrane</keyword>
<protein>
    <submittedName>
        <fullName evidence="2">DUF6583 family protein</fullName>
    </submittedName>
</protein>
<dbReference type="RefSeq" id="WP_368654058.1">
    <property type="nucleotide sequence ID" value="NZ_CP162599.1"/>
</dbReference>
<accession>A0AB39HM00</accession>
<keyword evidence="1" id="KW-1133">Transmembrane helix</keyword>
<proteinExistence type="predicted"/>
<evidence type="ECO:0000256" key="1">
    <source>
        <dbReference type="SAM" id="Phobius"/>
    </source>
</evidence>
<reference evidence="2" key="1">
    <citation type="submission" date="2024-07" db="EMBL/GenBank/DDBJ databases">
        <title>Halotolerant mesophilic bacterium Ornithinibacillus sp. 4-3, sp. nov., isolated from soil.</title>
        <authorList>
            <person name="Sidarenka A.V."/>
            <person name="Guliayeva D.E."/>
            <person name="Leanovich S.I."/>
            <person name="Hileuskaya K.S."/>
            <person name="Akhremchuk A.E."/>
            <person name="Sikolenko M.A."/>
            <person name="Valentovich L.N."/>
        </authorList>
    </citation>
    <scope>NUCLEOTIDE SEQUENCE</scope>
    <source>
        <strain evidence="2">4-3</strain>
    </source>
</reference>
<organism evidence="2">
    <name type="scientific">Ornithinibacillus sp. 4-3</name>
    <dbReference type="NCBI Taxonomy" id="3231488"/>
    <lineage>
        <taxon>Bacteria</taxon>
        <taxon>Bacillati</taxon>
        <taxon>Bacillota</taxon>
        <taxon>Bacilli</taxon>
        <taxon>Bacillales</taxon>
        <taxon>Bacillaceae</taxon>
        <taxon>Ornithinibacillus</taxon>
    </lineage>
</organism>
<sequence length="522" mass="59208">MEGNNETIDKKKGLSKGAIIGIFIGIILLIGGGVAAYQILWDNSPKAKYFAAEKATFEYMEDVIKDRYEAEFDWSEFTFENPTETTLELSANIGDLANDPMLQQMVNSSKLNLAIQSDMDDKKLSTDLGAEIAGVKIEDIAFSLDEENLYINLPFLSETIKISSGDLGELIRTMDPYAFEEGFEIDFNDVFEQRSPFSEEDQEYFEKEYIKMIYDELSNDSFESVEEDVTVFGEDINAEKITFHLTEDDVKQLLEKLLTKMEKDDELKKIVKNQFELRMGMADDALVQEFMTEFDSILVEAKDSLDQISLPDGITSTIWIDQNIIVKRDFAVKIGDEEFGDVELTITGDQLLTKEQQQFDYEFLAEDAYGPSSLFLEGDLSWKDNKATDSIKLSVPDTFEISYLGSEELNKGTREFNREISAGDGYYGGTLFWDGTSTYEKDQMNSEHSFSLEIDDLGRDLFALNVAIAGQKIKEVEMPSGDNIVDIGQMSEQELNEYIQFDLAGQFQQWLGEIMYQFGGGF</sequence>
<feature type="transmembrane region" description="Helical" evidence="1">
    <location>
        <begin position="18"/>
        <end position="41"/>
    </location>
</feature>
<keyword evidence="1" id="KW-0812">Transmembrane</keyword>
<name>A0AB39HM00_9BACI</name>
<gene>
    <name evidence="2" type="ORF">AB4Y30_03190</name>
</gene>
<dbReference type="AlphaFoldDB" id="A0AB39HM00"/>
<dbReference type="EMBL" id="CP162599">
    <property type="protein sequence ID" value="XDK33376.1"/>
    <property type="molecule type" value="Genomic_DNA"/>
</dbReference>
<evidence type="ECO:0000313" key="2">
    <source>
        <dbReference type="EMBL" id="XDK33376.1"/>
    </source>
</evidence>